<accession>A0A0F8ZB63</accession>
<dbReference type="SUPFAM" id="SSF53756">
    <property type="entry name" value="UDP-Glycosyltransferase/glycogen phosphorylase"/>
    <property type="match status" value="1"/>
</dbReference>
<dbReference type="Gene3D" id="3.40.50.2000">
    <property type="entry name" value="Glycogen Phosphorylase B"/>
    <property type="match status" value="1"/>
</dbReference>
<proteinExistence type="predicted"/>
<reference evidence="2" key="1">
    <citation type="journal article" date="2015" name="Nature">
        <title>Complex archaea that bridge the gap between prokaryotes and eukaryotes.</title>
        <authorList>
            <person name="Spang A."/>
            <person name="Saw J.H."/>
            <person name="Jorgensen S.L."/>
            <person name="Zaremba-Niedzwiedzka K."/>
            <person name="Martijn J."/>
            <person name="Lind A.E."/>
            <person name="van Eijk R."/>
            <person name="Schleper C."/>
            <person name="Guy L."/>
            <person name="Ettema T.J."/>
        </authorList>
    </citation>
    <scope>NUCLEOTIDE SEQUENCE</scope>
</reference>
<feature type="domain" description="Glycosyl transferase family 1" evidence="1">
    <location>
        <begin position="1"/>
        <end position="60"/>
    </location>
</feature>
<feature type="non-terminal residue" evidence="2">
    <location>
        <position position="1"/>
    </location>
</feature>
<dbReference type="InterPro" id="IPR001296">
    <property type="entry name" value="Glyco_trans_1"/>
</dbReference>
<dbReference type="GO" id="GO:0016757">
    <property type="term" value="F:glycosyltransferase activity"/>
    <property type="evidence" value="ECO:0007669"/>
    <property type="project" value="InterPro"/>
</dbReference>
<name>A0A0F8ZB63_9ZZZZ</name>
<gene>
    <name evidence="2" type="ORF">LCGC14_3055750</name>
</gene>
<organism evidence="2">
    <name type="scientific">marine sediment metagenome</name>
    <dbReference type="NCBI Taxonomy" id="412755"/>
    <lineage>
        <taxon>unclassified sequences</taxon>
        <taxon>metagenomes</taxon>
        <taxon>ecological metagenomes</taxon>
    </lineage>
</organism>
<dbReference type="AlphaFoldDB" id="A0A0F8ZB63"/>
<dbReference type="Pfam" id="PF00534">
    <property type="entry name" value="Glycos_transf_1"/>
    <property type="match status" value="1"/>
</dbReference>
<evidence type="ECO:0000313" key="2">
    <source>
        <dbReference type="EMBL" id="KKK57311.1"/>
    </source>
</evidence>
<protein>
    <recommendedName>
        <fullName evidence="1">Glycosyl transferase family 1 domain-containing protein</fullName>
    </recommendedName>
</protein>
<comment type="caution">
    <text evidence="2">The sequence shown here is derived from an EMBL/GenBank/DDBJ whole genome shotgun (WGS) entry which is preliminary data.</text>
</comment>
<dbReference type="EMBL" id="LAZR01064548">
    <property type="protein sequence ID" value="KKK57311.1"/>
    <property type="molecule type" value="Genomic_DNA"/>
</dbReference>
<sequence length="77" mass="8516">AQACGTPVIAYNAGGAREIVENGKTGVLIDEQTPDAVIEAVRALESTSYDRSYITRRAQQFSRDNFLEQMRNLITQP</sequence>
<evidence type="ECO:0000259" key="1">
    <source>
        <dbReference type="Pfam" id="PF00534"/>
    </source>
</evidence>